<dbReference type="EMBL" id="JNBY01000015">
    <property type="protein sequence ID" value="KDN87730.1"/>
    <property type="molecule type" value="Genomic_DNA"/>
</dbReference>
<dbReference type="Proteomes" id="UP000027178">
    <property type="component" value="Unassembled WGS sequence"/>
</dbReference>
<dbReference type="InterPro" id="IPR014710">
    <property type="entry name" value="RmlC-like_jellyroll"/>
</dbReference>
<name>A0A066ZC88_9ACTN</name>
<comment type="caution">
    <text evidence="3">The sequence shown here is derived from an EMBL/GenBank/DDBJ whole genome shotgun (WGS) entry which is preliminary data.</text>
</comment>
<dbReference type="PANTHER" id="PTHR35848">
    <property type="entry name" value="OXALATE-BINDING PROTEIN"/>
    <property type="match status" value="1"/>
</dbReference>
<accession>A0A066ZC88</accession>
<reference evidence="3 4" key="1">
    <citation type="submission" date="2014-05" db="EMBL/GenBank/DDBJ databases">
        <title>Draft Genome Sequence of Kitasatospora cheerisanensis KCTC 2395.</title>
        <authorList>
            <person name="Nam D.H."/>
        </authorList>
    </citation>
    <scope>NUCLEOTIDE SEQUENCE [LARGE SCALE GENOMIC DNA]</scope>
    <source>
        <strain evidence="3 4">KCTC 2395</strain>
    </source>
</reference>
<evidence type="ECO:0000313" key="4">
    <source>
        <dbReference type="Proteomes" id="UP000027178"/>
    </source>
</evidence>
<dbReference type="PANTHER" id="PTHR35848:SF6">
    <property type="entry name" value="CUPIN TYPE-2 DOMAIN-CONTAINING PROTEIN"/>
    <property type="match status" value="1"/>
</dbReference>
<proteinExistence type="predicted"/>
<dbReference type="RefSeq" id="WP_035858351.1">
    <property type="nucleotide sequence ID" value="NZ_KK853997.1"/>
</dbReference>
<keyword evidence="1" id="KW-0479">Metal-binding</keyword>
<dbReference type="InterPro" id="IPR051610">
    <property type="entry name" value="GPI/OXD"/>
</dbReference>
<evidence type="ECO:0000259" key="2">
    <source>
        <dbReference type="Pfam" id="PF07883"/>
    </source>
</evidence>
<dbReference type="InterPro" id="IPR011051">
    <property type="entry name" value="RmlC_Cupin_sf"/>
</dbReference>
<dbReference type="HOGENOM" id="CLU_135029_1_0_11"/>
<evidence type="ECO:0000313" key="3">
    <source>
        <dbReference type="EMBL" id="KDN87730.1"/>
    </source>
</evidence>
<dbReference type="InterPro" id="IPR013096">
    <property type="entry name" value="Cupin_2"/>
</dbReference>
<feature type="domain" description="Cupin type-2" evidence="2">
    <location>
        <begin position="38"/>
        <end position="106"/>
    </location>
</feature>
<evidence type="ECO:0000256" key="1">
    <source>
        <dbReference type="ARBA" id="ARBA00022723"/>
    </source>
</evidence>
<sequence length="116" mass="12969">MLIRPMTEHELTDAYGIRYQQLYPHGGEDLAPWGFGRAVVEPGGATEPHQHEENEVFVFLEGRGEITIGEERAPVHPDLSVFIPGGSRHHVTNASSDQRLVFLTIYWPESHGPVSL</sequence>
<dbReference type="OrthoDB" id="9794183at2"/>
<dbReference type="eggNOG" id="COG0662">
    <property type="taxonomic scope" value="Bacteria"/>
</dbReference>
<protein>
    <recommendedName>
        <fullName evidence="2">Cupin type-2 domain-containing protein</fullName>
    </recommendedName>
</protein>
<dbReference type="SUPFAM" id="SSF51182">
    <property type="entry name" value="RmlC-like cupins"/>
    <property type="match status" value="1"/>
</dbReference>
<dbReference type="PATRIC" id="fig|1348663.4.peg.350"/>
<dbReference type="AlphaFoldDB" id="A0A066ZC88"/>
<dbReference type="Gene3D" id="2.60.120.10">
    <property type="entry name" value="Jelly Rolls"/>
    <property type="match status" value="1"/>
</dbReference>
<organism evidence="3 4">
    <name type="scientific">Kitasatospora cheerisanensis KCTC 2395</name>
    <dbReference type="NCBI Taxonomy" id="1348663"/>
    <lineage>
        <taxon>Bacteria</taxon>
        <taxon>Bacillati</taxon>
        <taxon>Actinomycetota</taxon>
        <taxon>Actinomycetes</taxon>
        <taxon>Kitasatosporales</taxon>
        <taxon>Streptomycetaceae</taxon>
        <taxon>Kitasatospora</taxon>
    </lineage>
</organism>
<keyword evidence="4" id="KW-1185">Reference proteome</keyword>
<dbReference type="GO" id="GO:0046872">
    <property type="term" value="F:metal ion binding"/>
    <property type="evidence" value="ECO:0007669"/>
    <property type="project" value="UniProtKB-KW"/>
</dbReference>
<dbReference type="Pfam" id="PF07883">
    <property type="entry name" value="Cupin_2"/>
    <property type="match status" value="1"/>
</dbReference>
<gene>
    <name evidence="3" type="ORF">KCH_03770</name>
</gene>